<dbReference type="EMBL" id="CP110257">
    <property type="protein sequence ID" value="UZD56184.1"/>
    <property type="molecule type" value="Genomic_DNA"/>
</dbReference>
<organism evidence="1 2">
    <name type="scientific">Caldimonas aquatica</name>
    <dbReference type="NCBI Taxonomy" id="376175"/>
    <lineage>
        <taxon>Bacteria</taxon>
        <taxon>Pseudomonadati</taxon>
        <taxon>Pseudomonadota</taxon>
        <taxon>Betaproteobacteria</taxon>
        <taxon>Burkholderiales</taxon>
        <taxon>Sphaerotilaceae</taxon>
        <taxon>Caldimonas</taxon>
    </lineage>
</organism>
<dbReference type="InterPro" id="IPR017467">
    <property type="entry name" value="CHP03016_PEP-CTERM"/>
</dbReference>
<gene>
    <name evidence="1" type="ORF">OMP39_06325</name>
</gene>
<dbReference type="RefSeq" id="WP_264894062.1">
    <property type="nucleotide sequence ID" value="NZ_CP110257.1"/>
</dbReference>
<evidence type="ECO:0000313" key="2">
    <source>
        <dbReference type="Proteomes" id="UP001163266"/>
    </source>
</evidence>
<evidence type="ECO:0000313" key="1">
    <source>
        <dbReference type="EMBL" id="UZD56184.1"/>
    </source>
</evidence>
<protein>
    <submittedName>
        <fullName evidence="1">TIGR03016 family PEP-CTERM system-associated outer membrane protein</fullName>
    </submittedName>
</protein>
<keyword evidence="2" id="KW-1185">Reference proteome</keyword>
<accession>A0ABY6MW31</accession>
<dbReference type="NCBIfam" id="TIGR03016">
    <property type="entry name" value="pepcterm_hypo_1"/>
    <property type="match status" value="1"/>
</dbReference>
<sequence length="511" mass="56317">MAAPLPAGAASAPQLPPILRMPPPAEANWRMRPEVALSVTATDNSAYAAVEDGRSDVIVGLAPRLRFYNRGARVNFQGDVSATALHYTRSTQSNKVLPQADFALQANVVEGWAHLDGRARVDQGASDPYGPRSEGPTSVNKLTTRSLRLSPYIERRLSADLAFLARSDHLWTRRNGEFAATDPRRDAYEEQQTVRLERDPLPFGWSGEYVRQETRFSGDSTAGLRLQTARATVDYALDTQLVLGLVGGWERARFQNDEESDPLYGIRGRWQPTERTALSALVERRFFGTGWNALASHRTPFLVFQVRSFRQPVGLPNSDLLPLGAASSVAELLDAILTTRYPDPLAREPIVRELIDELGLPEVLPGPTTVYSDYPQVQTGTSLGAAFLGRRTIASVSLYERRYRQLTRSDTGPSIDPLLASDNKQRGASVEVTRRLTELTALNLLLRSTRIEGLGVREGEAAREKTARLSLVRALSPKTAASIGVRRQLFDSTGSRDAQETAVFAALVHRF</sequence>
<dbReference type="Proteomes" id="UP001163266">
    <property type="component" value="Chromosome"/>
</dbReference>
<reference evidence="1" key="1">
    <citation type="submission" date="2022-10" db="EMBL/GenBank/DDBJ databases">
        <title>Complete genome sequence of Schlegelella aquatica LMG 23380.</title>
        <authorList>
            <person name="Musilova J."/>
            <person name="Kourilova X."/>
            <person name="Bezdicek M."/>
            <person name="Hermankova K."/>
            <person name="Obruca S."/>
            <person name="Sedlar K."/>
        </authorList>
    </citation>
    <scope>NUCLEOTIDE SEQUENCE</scope>
    <source>
        <strain evidence="1">LMG 23380</strain>
    </source>
</reference>
<name>A0ABY6MW31_9BURK</name>
<proteinExistence type="predicted"/>